<dbReference type="Proteomes" id="UP000192610">
    <property type="component" value="Unassembled WGS sequence"/>
</dbReference>
<dbReference type="EMBL" id="LVXG01000007">
    <property type="protein sequence ID" value="OQP52891.1"/>
    <property type="molecule type" value="Genomic_DNA"/>
</dbReference>
<dbReference type="GO" id="GO:0009279">
    <property type="term" value="C:cell outer membrane"/>
    <property type="evidence" value="ECO:0007669"/>
    <property type="project" value="UniProtKB-SubCell"/>
</dbReference>
<dbReference type="FunFam" id="2.170.130.10:FF:000008">
    <property type="entry name" value="SusC/RagA family TonB-linked outer membrane protein"/>
    <property type="match status" value="1"/>
</dbReference>
<dbReference type="InterPro" id="IPR039426">
    <property type="entry name" value="TonB-dep_rcpt-like"/>
</dbReference>
<dbReference type="Gene3D" id="2.60.40.1120">
    <property type="entry name" value="Carboxypeptidase-like, regulatory domain"/>
    <property type="match status" value="1"/>
</dbReference>
<evidence type="ECO:0000256" key="3">
    <source>
        <dbReference type="ARBA" id="ARBA00022452"/>
    </source>
</evidence>
<evidence type="ECO:0000256" key="1">
    <source>
        <dbReference type="ARBA" id="ARBA00004571"/>
    </source>
</evidence>
<dbReference type="InterPro" id="IPR037066">
    <property type="entry name" value="Plug_dom_sf"/>
</dbReference>
<keyword evidence="4 7" id="KW-0812">Transmembrane</keyword>
<evidence type="ECO:0000256" key="2">
    <source>
        <dbReference type="ARBA" id="ARBA00022448"/>
    </source>
</evidence>
<dbReference type="SUPFAM" id="SSF49464">
    <property type="entry name" value="Carboxypeptidase regulatory domain-like"/>
    <property type="match status" value="1"/>
</dbReference>
<dbReference type="Gene3D" id="2.170.130.10">
    <property type="entry name" value="TonB-dependent receptor, plug domain"/>
    <property type="match status" value="1"/>
</dbReference>
<dbReference type="InterPro" id="IPR012910">
    <property type="entry name" value="Plug_dom"/>
</dbReference>
<reference evidence="10" key="1">
    <citation type="submission" date="2016-04" db="EMBL/GenBank/DDBJ databases">
        <authorList>
            <person name="Chen L."/>
            <person name="Zhuang W."/>
            <person name="Wang G."/>
        </authorList>
    </citation>
    <scope>NUCLEOTIDE SEQUENCE [LARGE SCALE GENOMIC DNA]</scope>
    <source>
        <strain evidence="10">17621</strain>
    </source>
</reference>
<dbReference type="InterPro" id="IPR008969">
    <property type="entry name" value="CarboxyPept-like_regulatory"/>
</dbReference>
<feature type="domain" description="TonB-dependent receptor plug" evidence="8">
    <location>
        <begin position="117"/>
        <end position="225"/>
    </location>
</feature>
<comment type="subcellular location">
    <subcellularLocation>
        <location evidence="1 7">Cell outer membrane</location>
        <topology evidence="1 7">Multi-pass membrane protein</topology>
    </subcellularLocation>
</comment>
<keyword evidence="10" id="KW-1185">Reference proteome</keyword>
<dbReference type="PROSITE" id="PS52016">
    <property type="entry name" value="TONB_DEPENDENT_REC_3"/>
    <property type="match status" value="1"/>
</dbReference>
<evidence type="ECO:0000256" key="5">
    <source>
        <dbReference type="ARBA" id="ARBA00023136"/>
    </source>
</evidence>
<dbReference type="NCBIfam" id="TIGR04056">
    <property type="entry name" value="OMP_RagA_SusC"/>
    <property type="match status" value="1"/>
</dbReference>
<dbReference type="Gene3D" id="2.40.170.20">
    <property type="entry name" value="TonB-dependent receptor, beta-barrel domain"/>
    <property type="match status" value="1"/>
</dbReference>
<accession>A0A1V9F3I0</accession>
<evidence type="ECO:0000313" key="9">
    <source>
        <dbReference type="EMBL" id="OQP52891.1"/>
    </source>
</evidence>
<name>A0A1V9F3I0_9BACT</name>
<organism evidence="9 10">
    <name type="scientific">Niastella yeongjuensis</name>
    <dbReference type="NCBI Taxonomy" id="354355"/>
    <lineage>
        <taxon>Bacteria</taxon>
        <taxon>Pseudomonadati</taxon>
        <taxon>Bacteroidota</taxon>
        <taxon>Chitinophagia</taxon>
        <taxon>Chitinophagales</taxon>
        <taxon>Chitinophagaceae</taxon>
        <taxon>Niastella</taxon>
    </lineage>
</organism>
<evidence type="ECO:0000256" key="7">
    <source>
        <dbReference type="PROSITE-ProRule" id="PRU01360"/>
    </source>
</evidence>
<sequence>MLLIILLWSCSLNAQTVSGIVTSEKGEALGSVVIEITISGSSEKQMSTTDEKGQFTTPALKANNKYQFNFTHVGFEPYIVSGFKVKTGDKNLLIVRMKEAASNMNEVVVVGYGSVRRKDVTGAISTIKSDKITQIAVTNVTQAMQGRVAGVMVQTDSWKPGAVAQVRVRGNRSITASNEALYVVDGIPLSDGSISDINPNDIESISVLKDASATAIYGNRGANGVILITTKRGEKGRTVVEYSGYYGVQENKPLPSLMNAAEFVEYSREAQRNSLGGAYDPKPSKDLDFKNDQLVATPYMAKNMEAAWEGGSYDPSKLKSTDWISYGLRNGNIQDHQVSVRGGNDLTKVLFSADYFNNVGVVRDQDYKRYSIRVNVDHSITKRVKVGTQMLYANSQQDAGWDDVFDGYGLKSFNPLASPYEEDGVTLALFPTNNTRTPNPITNFGKTKRLNKQDRYLGNYYAEVALPANFSFKTSLGIDYRAAQALNFNSANTAAAGGIAPSATSNSGSKKFMYTWENVLNYNKSINNEHNFGVTLLQSIQSQTTENYGIVVSDLPYDQQLYYNVGTALTINSISSRYQKWGLASFMGRMNYSYKDKYLATVSARYDGASVLAEGHKWALFPSLALAWRLKSEDFLKAVPFISDLKLRVGYGRTGNSTLEQPYRTWGSLTTVRYDFGGTSTLGFTPKDMINPSLSWETTGQYNAGIDFGIFKGRVTGSIEVYKQNTYDLLLNQNLPTASGFNQILVNIGKTSNKGLEVTLNTAIVASRTFKWNADIMFATNKQQILELYNGTQDDLSSGWFIGRPKDVYYDVSPNGIWQNTDADKAEMAKFAVNGATFKPGDIRPLDYNNDYRIDAADRHILGQKDPKWTASLGNTFQYNNFDASIFMYANVGHIVYHDLDMRFDGRYNQPKLDYWTPENPSNKYPRPLLGTAGLNYLGILNYYSGSFMRVKNISLGYNMPLSILKPASIERFRIYASVQNPFIVTNFPGTDPEGATGFNEPSVRTYMIGVNVSF</sequence>
<keyword evidence="6 7" id="KW-0998">Cell outer membrane</keyword>
<comment type="caution">
    <text evidence="9">The sequence shown here is derived from an EMBL/GenBank/DDBJ whole genome shotgun (WGS) entry which is preliminary data.</text>
</comment>
<dbReference type="Pfam" id="PF07715">
    <property type="entry name" value="Plug"/>
    <property type="match status" value="1"/>
</dbReference>
<comment type="similarity">
    <text evidence="7">Belongs to the TonB-dependent receptor family.</text>
</comment>
<evidence type="ECO:0000259" key="8">
    <source>
        <dbReference type="Pfam" id="PF07715"/>
    </source>
</evidence>
<dbReference type="InterPro" id="IPR036942">
    <property type="entry name" value="Beta-barrel_TonB_sf"/>
</dbReference>
<protein>
    <recommendedName>
        <fullName evidence="8">TonB-dependent receptor plug domain-containing protein</fullName>
    </recommendedName>
</protein>
<dbReference type="NCBIfam" id="TIGR04057">
    <property type="entry name" value="SusC_RagA_signa"/>
    <property type="match status" value="1"/>
</dbReference>
<dbReference type="InterPro" id="IPR023997">
    <property type="entry name" value="TonB-dep_OMP_SusC/RagA_CS"/>
</dbReference>
<evidence type="ECO:0000256" key="4">
    <source>
        <dbReference type="ARBA" id="ARBA00022692"/>
    </source>
</evidence>
<keyword evidence="3 7" id="KW-1134">Transmembrane beta strand</keyword>
<dbReference type="STRING" id="354355.SAMN05660816_04711"/>
<dbReference type="SUPFAM" id="SSF56935">
    <property type="entry name" value="Porins"/>
    <property type="match status" value="1"/>
</dbReference>
<evidence type="ECO:0000313" key="10">
    <source>
        <dbReference type="Proteomes" id="UP000192610"/>
    </source>
</evidence>
<proteinExistence type="inferred from homology"/>
<dbReference type="InterPro" id="IPR023996">
    <property type="entry name" value="TonB-dep_OMP_SusC/RagA"/>
</dbReference>
<gene>
    <name evidence="9" type="ORF">A4H97_24115</name>
</gene>
<dbReference type="AlphaFoldDB" id="A0A1V9F3I0"/>
<evidence type="ECO:0000256" key="6">
    <source>
        <dbReference type="ARBA" id="ARBA00023237"/>
    </source>
</evidence>
<keyword evidence="2 7" id="KW-0813">Transport</keyword>
<dbReference type="Pfam" id="PF13620">
    <property type="entry name" value="CarboxypepD_reg"/>
    <property type="match status" value="1"/>
</dbReference>
<keyword evidence="5 7" id="KW-0472">Membrane</keyword>